<dbReference type="Pfam" id="PF04055">
    <property type="entry name" value="Radical_SAM"/>
    <property type="match status" value="1"/>
</dbReference>
<protein>
    <submittedName>
        <fullName evidence="7">Anaerobic ribonucleoside-triphosphate reductase activating protein</fullName>
    </submittedName>
</protein>
<dbReference type="InterPro" id="IPR012840">
    <property type="entry name" value="NrdG2"/>
</dbReference>
<dbReference type="InterPro" id="IPR013785">
    <property type="entry name" value="Aldolase_TIM"/>
</dbReference>
<evidence type="ECO:0000256" key="5">
    <source>
        <dbReference type="ARBA" id="ARBA00023014"/>
    </source>
</evidence>
<keyword evidence="5" id="KW-0411">Iron-sulfur</keyword>
<dbReference type="PANTHER" id="PTHR11228:SF27">
    <property type="entry name" value="GLYCYL-RADICAL ENZYME ACTIVATING ENZYME MJ1227-RELATED"/>
    <property type="match status" value="1"/>
</dbReference>
<keyword evidence="2" id="KW-0949">S-adenosyl-L-methionine</keyword>
<evidence type="ECO:0000256" key="4">
    <source>
        <dbReference type="ARBA" id="ARBA00023004"/>
    </source>
</evidence>
<dbReference type="InterPro" id="IPR007197">
    <property type="entry name" value="rSAM"/>
</dbReference>
<dbReference type="SFLD" id="SFLDG01094">
    <property type="entry name" value="Uncharacterised_Radical_SAM_Su"/>
    <property type="match status" value="1"/>
</dbReference>
<comment type="caution">
    <text evidence="7">The sequence shown here is derived from an EMBL/GenBank/DDBJ whole genome shotgun (WGS) entry which is preliminary data.</text>
</comment>
<dbReference type="PANTHER" id="PTHR11228">
    <property type="entry name" value="RADICAL SAM DOMAIN PROTEIN"/>
    <property type="match status" value="1"/>
</dbReference>
<dbReference type="CDD" id="cd01335">
    <property type="entry name" value="Radical_SAM"/>
    <property type="match status" value="1"/>
</dbReference>
<dbReference type="SUPFAM" id="SSF102114">
    <property type="entry name" value="Radical SAM enzymes"/>
    <property type="match status" value="1"/>
</dbReference>
<dbReference type="PROSITE" id="PS51918">
    <property type="entry name" value="RADICAL_SAM"/>
    <property type="match status" value="1"/>
</dbReference>
<gene>
    <name evidence="7" type="ORF">ENL70_06840</name>
</gene>
<keyword evidence="3" id="KW-0479">Metal-binding</keyword>
<name>A0A7C5P913_9BACT</name>
<dbReference type="GO" id="GO:0046872">
    <property type="term" value="F:metal ion binding"/>
    <property type="evidence" value="ECO:0007669"/>
    <property type="project" value="UniProtKB-KW"/>
</dbReference>
<dbReference type="GO" id="GO:0003824">
    <property type="term" value="F:catalytic activity"/>
    <property type="evidence" value="ECO:0007669"/>
    <property type="project" value="InterPro"/>
</dbReference>
<organism evidence="7">
    <name type="scientific">Thermodesulfobium narugense</name>
    <dbReference type="NCBI Taxonomy" id="184064"/>
    <lineage>
        <taxon>Bacteria</taxon>
        <taxon>Pseudomonadati</taxon>
        <taxon>Thermodesulfobiota</taxon>
        <taxon>Thermodesulfobiia</taxon>
        <taxon>Thermodesulfobiales</taxon>
        <taxon>Thermodesulfobiaceae</taxon>
        <taxon>Thermodesulfobium</taxon>
    </lineage>
</organism>
<comment type="cofactor">
    <cofactor evidence="1">
        <name>[4Fe-4S] cluster</name>
        <dbReference type="ChEBI" id="CHEBI:49883"/>
    </cofactor>
</comment>
<accession>A0A7C5P913</accession>
<dbReference type="AlphaFoldDB" id="A0A7C5P913"/>
<dbReference type="InterPro" id="IPR050377">
    <property type="entry name" value="Radical_SAM_PqqE_MftC-like"/>
</dbReference>
<reference evidence="7" key="1">
    <citation type="journal article" date="2020" name="mSystems">
        <title>Genome- and Community-Level Interaction Insights into Carbon Utilization and Element Cycling Functions of Hydrothermarchaeota in Hydrothermal Sediment.</title>
        <authorList>
            <person name="Zhou Z."/>
            <person name="Liu Y."/>
            <person name="Xu W."/>
            <person name="Pan J."/>
            <person name="Luo Z.H."/>
            <person name="Li M."/>
        </authorList>
    </citation>
    <scope>NUCLEOTIDE SEQUENCE [LARGE SCALE GENOMIC DNA]</scope>
    <source>
        <strain evidence="7">SpSt-1019</strain>
    </source>
</reference>
<dbReference type="EMBL" id="DRUY01000233">
    <property type="protein sequence ID" value="HHI66245.1"/>
    <property type="molecule type" value="Genomic_DNA"/>
</dbReference>
<evidence type="ECO:0000256" key="3">
    <source>
        <dbReference type="ARBA" id="ARBA00022723"/>
    </source>
</evidence>
<dbReference type="SFLD" id="SFLDS00029">
    <property type="entry name" value="Radical_SAM"/>
    <property type="match status" value="1"/>
</dbReference>
<dbReference type="NCBIfam" id="TIGR02495">
    <property type="entry name" value="NrdG2"/>
    <property type="match status" value="1"/>
</dbReference>
<dbReference type="GO" id="GO:0051536">
    <property type="term" value="F:iron-sulfur cluster binding"/>
    <property type="evidence" value="ECO:0007669"/>
    <property type="project" value="UniProtKB-KW"/>
</dbReference>
<dbReference type="InterPro" id="IPR058240">
    <property type="entry name" value="rSAM_sf"/>
</dbReference>
<evidence type="ECO:0000259" key="6">
    <source>
        <dbReference type="PROSITE" id="PS51918"/>
    </source>
</evidence>
<evidence type="ECO:0000256" key="1">
    <source>
        <dbReference type="ARBA" id="ARBA00001966"/>
    </source>
</evidence>
<evidence type="ECO:0000256" key="2">
    <source>
        <dbReference type="ARBA" id="ARBA00022691"/>
    </source>
</evidence>
<proteinExistence type="predicted"/>
<feature type="domain" description="Radical SAM core" evidence="6">
    <location>
        <begin position="12"/>
        <end position="229"/>
    </location>
</feature>
<dbReference type="Gene3D" id="3.20.20.70">
    <property type="entry name" value="Aldolase class I"/>
    <property type="match status" value="1"/>
</dbReference>
<keyword evidence="4" id="KW-0408">Iron</keyword>
<evidence type="ECO:0000313" key="7">
    <source>
        <dbReference type="EMBL" id="HHI66245.1"/>
    </source>
</evidence>
<sequence>MFKGWIKLSFIDYPDKLSTVLFTEKCNFRCPYCHNFDLVLPNSLKEIELDEIFLFLEKRIRKLDGVVISGGEPLLHSKELEPFIERVKEMGFLIKIDTNGSFPEKVVDWDKKNLVNLWAVDFKVPFEKYDLVSGDGEKVRITIRYLLEKNTSSLYELRTTIFPRFHNIETLTNMLFEIEGANVWYWQNFRNDRTLDESASLVEPYSKDILNDWKNRLNIFKKVGKILIR</sequence>